<evidence type="ECO:0000259" key="3">
    <source>
        <dbReference type="Pfam" id="PF12146"/>
    </source>
</evidence>
<dbReference type="Pfam" id="PF00561">
    <property type="entry name" value="Abhydrolase_1"/>
    <property type="match status" value="1"/>
</dbReference>
<dbReference type="InterPro" id="IPR000073">
    <property type="entry name" value="AB_hydrolase_1"/>
</dbReference>
<dbReference type="SUPFAM" id="SSF53474">
    <property type="entry name" value="alpha/beta-Hydrolases"/>
    <property type="match status" value="1"/>
</dbReference>
<keyword evidence="1" id="KW-0812">Transmembrane</keyword>
<organism evidence="4">
    <name type="scientific">marine metagenome</name>
    <dbReference type="NCBI Taxonomy" id="408172"/>
    <lineage>
        <taxon>unclassified sequences</taxon>
        <taxon>metagenomes</taxon>
        <taxon>ecological metagenomes</taxon>
    </lineage>
</organism>
<sequence length="281" mass="31437">MMGRVCWILGRLEVGASLAYGVTFIVLWTQLEKRFVFFPVAELLYTPNDVNLEYEDIRVQTSDGLALQSWFIPGKSETESNVTWLWFHGNGGNLGHRIGELALAHHRTGANIFIFDYRGYGESEGAPSEKGTYLDSRAVMEYLSSRSDVDPGLIVYLGHSLGAAVAVELALTQPPMAMVLVSPFASVRDMANLTLPLPPIGWLVRNHYDSISRIQQLYVPVLVLHGDQDEIVPIAQGRKLYGAANQPKRFQVLRGAAHNDTFEVAPEQYWRTIEAFLAERE</sequence>
<dbReference type="Pfam" id="PF12146">
    <property type="entry name" value="Hydrolase_4"/>
    <property type="match status" value="1"/>
</dbReference>
<feature type="domain" description="AB hydrolase-1" evidence="2">
    <location>
        <begin position="87"/>
        <end position="192"/>
    </location>
</feature>
<name>A0A381QZF7_9ZZZZ</name>
<proteinExistence type="predicted"/>
<evidence type="ECO:0000256" key="1">
    <source>
        <dbReference type="SAM" id="Phobius"/>
    </source>
</evidence>
<dbReference type="InterPro" id="IPR029058">
    <property type="entry name" value="AB_hydrolase_fold"/>
</dbReference>
<accession>A0A381QZF7</accession>
<keyword evidence="1" id="KW-0472">Membrane</keyword>
<evidence type="ECO:0000313" key="4">
    <source>
        <dbReference type="EMBL" id="SUZ82873.1"/>
    </source>
</evidence>
<reference evidence="4" key="1">
    <citation type="submission" date="2018-05" db="EMBL/GenBank/DDBJ databases">
        <authorList>
            <person name="Lanie J.A."/>
            <person name="Ng W.-L."/>
            <person name="Kazmierczak K.M."/>
            <person name="Andrzejewski T.M."/>
            <person name="Davidsen T.M."/>
            <person name="Wayne K.J."/>
            <person name="Tettelin H."/>
            <person name="Glass J.I."/>
            <person name="Rusch D."/>
            <person name="Podicherti R."/>
            <person name="Tsui H.-C.T."/>
            <person name="Winkler M.E."/>
        </authorList>
    </citation>
    <scope>NUCLEOTIDE SEQUENCE</scope>
</reference>
<feature type="transmembrane region" description="Helical" evidence="1">
    <location>
        <begin position="12"/>
        <end position="31"/>
    </location>
</feature>
<dbReference type="AlphaFoldDB" id="A0A381QZF7"/>
<dbReference type="Gene3D" id="3.40.50.1820">
    <property type="entry name" value="alpha/beta hydrolase"/>
    <property type="match status" value="1"/>
</dbReference>
<protein>
    <submittedName>
        <fullName evidence="4">Uncharacterized protein</fullName>
    </submittedName>
</protein>
<keyword evidence="1" id="KW-1133">Transmembrane helix</keyword>
<feature type="domain" description="Serine aminopeptidase S33" evidence="3">
    <location>
        <begin position="213"/>
        <end position="263"/>
    </location>
</feature>
<dbReference type="InterPro" id="IPR022742">
    <property type="entry name" value="Hydrolase_4"/>
</dbReference>
<gene>
    <name evidence="4" type="ORF">METZ01_LOCUS35727</name>
</gene>
<dbReference type="EMBL" id="UINC01001527">
    <property type="protein sequence ID" value="SUZ82873.1"/>
    <property type="molecule type" value="Genomic_DNA"/>
</dbReference>
<dbReference type="PANTHER" id="PTHR12277">
    <property type="entry name" value="ALPHA/BETA HYDROLASE DOMAIN-CONTAINING PROTEIN"/>
    <property type="match status" value="1"/>
</dbReference>
<evidence type="ECO:0000259" key="2">
    <source>
        <dbReference type="Pfam" id="PF00561"/>
    </source>
</evidence>